<evidence type="ECO:0000313" key="2">
    <source>
        <dbReference type="Proteomes" id="UP000029553"/>
    </source>
</evidence>
<proteinExistence type="predicted"/>
<dbReference type="RefSeq" id="WP_052084791.1">
    <property type="nucleotide sequence ID" value="NZ_AWOR01000037.1"/>
</dbReference>
<dbReference type="Proteomes" id="UP000029553">
    <property type="component" value="Unassembled WGS sequence"/>
</dbReference>
<gene>
    <name evidence="1" type="ORF">P353_08565</name>
</gene>
<organism evidence="1 2">
    <name type="scientific">Comamonas testosteroni</name>
    <name type="common">Pseudomonas testosteroni</name>
    <dbReference type="NCBI Taxonomy" id="285"/>
    <lineage>
        <taxon>Bacteria</taxon>
        <taxon>Pseudomonadati</taxon>
        <taxon>Pseudomonadota</taxon>
        <taxon>Betaproteobacteria</taxon>
        <taxon>Burkholderiales</taxon>
        <taxon>Comamonadaceae</taxon>
        <taxon>Comamonas</taxon>
    </lineage>
</organism>
<reference evidence="1 2" key="1">
    <citation type="submission" date="2013-09" db="EMBL/GenBank/DDBJ databases">
        <title>High correlation between genotypes and phenotypes of environmental bacteria Comamonas testosteroni strains.</title>
        <authorList>
            <person name="Liu L."/>
            <person name="Zhu W."/>
            <person name="Xia X."/>
            <person name="Xu B."/>
            <person name="Luo M."/>
            <person name="Wang G."/>
        </authorList>
    </citation>
    <scope>NUCLEOTIDE SEQUENCE [LARGE SCALE GENOMIC DNA]</scope>
    <source>
        <strain evidence="1 2">JL40</strain>
    </source>
</reference>
<comment type="caution">
    <text evidence="1">The sequence shown here is derived from an EMBL/GenBank/DDBJ whole genome shotgun (WGS) entry which is preliminary data.</text>
</comment>
<sequence>MAMIPSIHKPELGQMSFDFLDQTMTSQQYSYSEHGKSYLSLKTCNKNVESLINSLSLDFDICAPETGAYVQETSEHDEVDEENLDNTEKFVWSDDDIDKLRTAFFDENIRLLGDGRTSPETRQENYEWLMSDEIHPFSFLVLCREEMLSPDRIREGVQVVMRKLGYLN</sequence>
<dbReference type="EMBL" id="AWOR01000037">
    <property type="protein sequence ID" value="KGH30905.1"/>
    <property type="molecule type" value="Genomic_DNA"/>
</dbReference>
<accession>A0A096H0E0</accession>
<protein>
    <submittedName>
        <fullName evidence="1">Uncharacterized protein</fullName>
    </submittedName>
</protein>
<dbReference type="AlphaFoldDB" id="A0A096H0E0"/>
<name>A0A096H0E0_COMTE</name>
<evidence type="ECO:0000313" key="1">
    <source>
        <dbReference type="EMBL" id="KGH30905.1"/>
    </source>
</evidence>